<evidence type="ECO:0000256" key="3">
    <source>
        <dbReference type="ARBA" id="ARBA00022722"/>
    </source>
</evidence>
<evidence type="ECO:0000259" key="9">
    <source>
        <dbReference type="PROSITE" id="PS50879"/>
    </source>
</evidence>
<evidence type="ECO:0000256" key="6">
    <source>
        <dbReference type="ARBA" id="ARBA00022918"/>
    </source>
</evidence>
<dbReference type="PROSITE" id="PS50879">
    <property type="entry name" value="RNASE_H_1"/>
    <property type="match status" value="1"/>
</dbReference>
<sequence>MIDAYQGYHQIFMAEEDRIKTSFITDPGIYCYNVMPFGLKNAGATYQKLVNRMFKNQIGSTMEVYVDDMLVKSTEGDHLKELRRAFEIMRAYGMKLNPSKCTFRVRGGKFLGYMVSEKGIEANPEKIQAIMGLRSPRTLNEMQKLTEEAVSSVLVREQEKNQSPVYYVIKMLQEAEKRYTQIEKLALALVIMARKLRPYFQSHKVVVLTNHPLKHIMTRPDASGRLVKWAVELGEYDIEYQGRNAIKAQALADFIVEFTREQAQGEKGGWLLHVDGSSNASNGGAGVLLQGPDGVEIEVAARLSFPATNNEAEYEALVLGLQLASEAGIKELNVCTDSQLVAMQVEGNYETRERTMVQYLEKVKELMARFDKCTVQQIPRSENERADALSKFGAMVAGVKERKITLIVKEHPIIEEKEKVQMIENSSSWKGDFMNYLKDGTLPDDPIKGKRIKFKAARFTVVGNDLYKRTIDGPLLKCLDEEKAQYVPREVHEGNCGNHSGGRLLAQKVTRQGYFWPTLVKDAMEFARKCESYQRFASLIHTPATPMEPVRIACPFDQWGIDILGPFPPAVAQKKFIVVAVEYFTKWVEAEALAKITEKEMINFIWKNIICRVEDPAKLHVSRKPLGERADGGDQSNKTTTFKKEARGSERFLGRRTTWSTVGVPNDSAIIHRWTPFCLVYGTEAIIPVEIREETQRVAQYEIERNKEERAFDLTMIEDKMDAAYAKILHHKGLMMRSYDKRIKSRCFQVGDLVLKKVEVSKHVGKLDPGWE</sequence>
<dbReference type="CDD" id="cd09279">
    <property type="entry name" value="RNase_HI_like"/>
    <property type="match status" value="1"/>
</dbReference>
<evidence type="ECO:0000256" key="1">
    <source>
        <dbReference type="ARBA" id="ARBA00022679"/>
    </source>
</evidence>
<dbReference type="Gene3D" id="3.30.420.10">
    <property type="entry name" value="Ribonuclease H-like superfamily/Ribonuclease H"/>
    <property type="match status" value="2"/>
</dbReference>
<dbReference type="Pfam" id="PF17917">
    <property type="entry name" value="RT_RNaseH"/>
    <property type="match status" value="1"/>
</dbReference>
<dbReference type="CDD" id="cd01647">
    <property type="entry name" value="RT_LTR"/>
    <property type="match status" value="1"/>
</dbReference>
<evidence type="ECO:0000256" key="7">
    <source>
        <dbReference type="SAM" id="MobiDB-lite"/>
    </source>
</evidence>
<dbReference type="InterPro" id="IPR043502">
    <property type="entry name" value="DNA/RNA_pol_sf"/>
</dbReference>
<reference evidence="10" key="1">
    <citation type="submission" date="2020-06" db="EMBL/GenBank/DDBJ databases">
        <authorList>
            <person name="Li T."/>
            <person name="Hu X."/>
            <person name="Zhang T."/>
            <person name="Song X."/>
            <person name="Zhang H."/>
            <person name="Dai N."/>
            <person name="Sheng W."/>
            <person name="Hou X."/>
            <person name="Wei L."/>
        </authorList>
    </citation>
    <scope>NUCLEOTIDE SEQUENCE</scope>
    <source>
        <strain evidence="10">KEN1</strain>
        <tissue evidence="10">Leaf</tissue>
    </source>
</reference>
<evidence type="ECO:0000256" key="5">
    <source>
        <dbReference type="ARBA" id="ARBA00022801"/>
    </source>
</evidence>
<dbReference type="SUPFAM" id="SSF53098">
    <property type="entry name" value="Ribonuclease H-like"/>
    <property type="match status" value="2"/>
</dbReference>
<dbReference type="SUPFAM" id="SSF56672">
    <property type="entry name" value="DNA/RNA polymerases"/>
    <property type="match status" value="1"/>
</dbReference>
<evidence type="ECO:0000259" key="8">
    <source>
        <dbReference type="PROSITE" id="PS50878"/>
    </source>
</evidence>
<dbReference type="AlphaFoldDB" id="A0AAW2XBC9"/>
<dbReference type="Gene3D" id="1.10.340.70">
    <property type="match status" value="1"/>
</dbReference>
<accession>A0AAW2XBC9</accession>
<dbReference type="Gene3D" id="3.10.10.10">
    <property type="entry name" value="HIV Type 1 Reverse Transcriptase, subunit A, domain 1"/>
    <property type="match status" value="1"/>
</dbReference>
<keyword evidence="6" id="KW-0695">RNA-directed DNA polymerase</keyword>
<name>A0AAW2XBC9_9LAMI</name>
<dbReference type="InterPro" id="IPR043128">
    <property type="entry name" value="Rev_trsase/Diguanyl_cyclase"/>
</dbReference>
<evidence type="ECO:0000256" key="4">
    <source>
        <dbReference type="ARBA" id="ARBA00022759"/>
    </source>
</evidence>
<dbReference type="GO" id="GO:0003676">
    <property type="term" value="F:nucleic acid binding"/>
    <property type="evidence" value="ECO:0007669"/>
    <property type="project" value="InterPro"/>
</dbReference>
<reference evidence="10" key="2">
    <citation type="journal article" date="2024" name="Plant">
        <title>Genomic evolution and insights into agronomic trait innovations of Sesamum species.</title>
        <authorList>
            <person name="Miao H."/>
            <person name="Wang L."/>
            <person name="Qu L."/>
            <person name="Liu H."/>
            <person name="Sun Y."/>
            <person name="Le M."/>
            <person name="Wang Q."/>
            <person name="Wei S."/>
            <person name="Zheng Y."/>
            <person name="Lin W."/>
            <person name="Duan Y."/>
            <person name="Cao H."/>
            <person name="Xiong S."/>
            <person name="Wang X."/>
            <person name="Wei L."/>
            <person name="Li C."/>
            <person name="Ma Q."/>
            <person name="Ju M."/>
            <person name="Zhao R."/>
            <person name="Li G."/>
            <person name="Mu C."/>
            <person name="Tian Q."/>
            <person name="Mei H."/>
            <person name="Zhang T."/>
            <person name="Gao T."/>
            <person name="Zhang H."/>
        </authorList>
    </citation>
    <scope>NUCLEOTIDE SEQUENCE</scope>
    <source>
        <strain evidence="10">KEN1</strain>
    </source>
</reference>
<feature type="domain" description="RNase H type-1" evidence="9">
    <location>
        <begin position="266"/>
        <end position="395"/>
    </location>
</feature>
<keyword evidence="4" id="KW-0255">Endonuclease</keyword>
<dbReference type="Pfam" id="PF13456">
    <property type="entry name" value="RVT_3"/>
    <property type="match status" value="1"/>
</dbReference>
<proteinExistence type="predicted"/>
<keyword evidence="5" id="KW-0378">Hydrolase</keyword>
<dbReference type="PANTHER" id="PTHR48475">
    <property type="entry name" value="RIBONUCLEASE H"/>
    <property type="match status" value="1"/>
</dbReference>
<feature type="region of interest" description="Disordered" evidence="7">
    <location>
        <begin position="624"/>
        <end position="648"/>
    </location>
</feature>
<dbReference type="InterPro" id="IPR041373">
    <property type="entry name" value="RT_RNaseH"/>
</dbReference>
<gene>
    <name evidence="10" type="ORF">Slati_1124800</name>
</gene>
<dbReference type="PANTHER" id="PTHR48475:SF2">
    <property type="entry name" value="RIBONUCLEASE H"/>
    <property type="match status" value="1"/>
</dbReference>
<keyword evidence="3" id="KW-0540">Nuclease</keyword>
<comment type="caution">
    <text evidence="10">The sequence shown here is derived from an EMBL/GenBank/DDBJ whole genome shotgun (WGS) entry which is preliminary data.</text>
</comment>
<organism evidence="10">
    <name type="scientific">Sesamum latifolium</name>
    <dbReference type="NCBI Taxonomy" id="2727402"/>
    <lineage>
        <taxon>Eukaryota</taxon>
        <taxon>Viridiplantae</taxon>
        <taxon>Streptophyta</taxon>
        <taxon>Embryophyta</taxon>
        <taxon>Tracheophyta</taxon>
        <taxon>Spermatophyta</taxon>
        <taxon>Magnoliopsida</taxon>
        <taxon>eudicotyledons</taxon>
        <taxon>Gunneridae</taxon>
        <taxon>Pentapetalae</taxon>
        <taxon>asterids</taxon>
        <taxon>lamiids</taxon>
        <taxon>Lamiales</taxon>
        <taxon>Pedaliaceae</taxon>
        <taxon>Sesamum</taxon>
    </lineage>
</organism>
<protein>
    <submittedName>
        <fullName evidence="10">Retrovirus-related Pol polyprotein from transposon gypsy</fullName>
    </submittedName>
</protein>
<dbReference type="Pfam" id="PF00078">
    <property type="entry name" value="RVT_1"/>
    <property type="match status" value="1"/>
</dbReference>
<keyword evidence="1" id="KW-0808">Transferase</keyword>
<dbReference type="InterPro" id="IPR000477">
    <property type="entry name" value="RT_dom"/>
</dbReference>
<dbReference type="EMBL" id="JACGWN010000004">
    <property type="protein sequence ID" value="KAL0451467.1"/>
    <property type="molecule type" value="Genomic_DNA"/>
</dbReference>
<feature type="domain" description="Reverse transcriptase" evidence="8">
    <location>
        <begin position="1"/>
        <end position="115"/>
    </location>
</feature>
<keyword evidence="2" id="KW-0548">Nucleotidyltransferase</keyword>
<dbReference type="GO" id="GO:0004523">
    <property type="term" value="F:RNA-DNA hybrid ribonuclease activity"/>
    <property type="evidence" value="ECO:0007669"/>
    <property type="project" value="InterPro"/>
</dbReference>
<dbReference type="InterPro" id="IPR002156">
    <property type="entry name" value="RNaseH_domain"/>
</dbReference>
<dbReference type="InterPro" id="IPR036397">
    <property type="entry name" value="RNaseH_sf"/>
</dbReference>
<dbReference type="PROSITE" id="PS50878">
    <property type="entry name" value="RT_POL"/>
    <property type="match status" value="1"/>
</dbReference>
<dbReference type="Gene3D" id="3.30.70.270">
    <property type="match status" value="1"/>
</dbReference>
<evidence type="ECO:0000256" key="2">
    <source>
        <dbReference type="ARBA" id="ARBA00022695"/>
    </source>
</evidence>
<evidence type="ECO:0000313" key="10">
    <source>
        <dbReference type="EMBL" id="KAL0451467.1"/>
    </source>
</evidence>
<dbReference type="GO" id="GO:0003964">
    <property type="term" value="F:RNA-directed DNA polymerase activity"/>
    <property type="evidence" value="ECO:0007669"/>
    <property type="project" value="UniProtKB-KW"/>
</dbReference>
<dbReference type="InterPro" id="IPR012337">
    <property type="entry name" value="RNaseH-like_sf"/>
</dbReference>